<accession>A0ABS4M9R2</accession>
<organism evidence="1 2">
    <name type="scientific">Streptomyces griseochromogenes</name>
    <dbReference type="NCBI Taxonomy" id="68214"/>
    <lineage>
        <taxon>Bacteria</taxon>
        <taxon>Bacillati</taxon>
        <taxon>Actinomycetota</taxon>
        <taxon>Actinomycetes</taxon>
        <taxon>Kitasatosporales</taxon>
        <taxon>Streptomycetaceae</taxon>
        <taxon>Streptomyces</taxon>
    </lineage>
</organism>
<keyword evidence="2" id="KW-1185">Reference proteome</keyword>
<protein>
    <submittedName>
        <fullName evidence="1">Uncharacterized protein</fullName>
    </submittedName>
</protein>
<proteinExistence type="predicted"/>
<name>A0ABS4M9R2_9ACTN</name>
<sequence>MNNRTAGDLVVCSRADLRLRAGAQVPLLVDLAHL</sequence>
<dbReference type="Proteomes" id="UP001519309">
    <property type="component" value="Unassembled WGS sequence"/>
</dbReference>
<dbReference type="EMBL" id="JAGGLP010000046">
    <property type="protein sequence ID" value="MBP2056415.1"/>
    <property type="molecule type" value="Genomic_DNA"/>
</dbReference>
<reference evidence="1 2" key="1">
    <citation type="submission" date="2021-03" db="EMBL/GenBank/DDBJ databases">
        <title>Genomic Encyclopedia of Type Strains, Phase IV (KMG-IV): sequencing the most valuable type-strain genomes for metagenomic binning, comparative biology and taxonomic classification.</title>
        <authorList>
            <person name="Goeker M."/>
        </authorList>
    </citation>
    <scope>NUCLEOTIDE SEQUENCE [LARGE SCALE GENOMIC DNA]</scope>
    <source>
        <strain evidence="1 2">DSM 40499</strain>
    </source>
</reference>
<evidence type="ECO:0000313" key="2">
    <source>
        <dbReference type="Proteomes" id="UP001519309"/>
    </source>
</evidence>
<comment type="caution">
    <text evidence="1">The sequence shown here is derived from an EMBL/GenBank/DDBJ whole genome shotgun (WGS) entry which is preliminary data.</text>
</comment>
<evidence type="ECO:0000313" key="1">
    <source>
        <dbReference type="EMBL" id="MBP2056415.1"/>
    </source>
</evidence>
<gene>
    <name evidence="1" type="ORF">J2Z21_009433</name>
</gene>